<feature type="region of interest" description="Disordered" evidence="1">
    <location>
        <begin position="51"/>
        <end position="112"/>
    </location>
</feature>
<reference evidence="2" key="1">
    <citation type="submission" date="2022-01" db="EMBL/GenBank/DDBJ databases">
        <authorList>
            <person name="Braso-Vives M."/>
        </authorList>
    </citation>
    <scope>NUCLEOTIDE SEQUENCE</scope>
</reference>
<evidence type="ECO:0000256" key="1">
    <source>
        <dbReference type="SAM" id="MobiDB-lite"/>
    </source>
</evidence>
<organism evidence="2 3">
    <name type="scientific">Branchiostoma lanceolatum</name>
    <name type="common">Common lancelet</name>
    <name type="synonym">Amphioxus lanceolatum</name>
    <dbReference type="NCBI Taxonomy" id="7740"/>
    <lineage>
        <taxon>Eukaryota</taxon>
        <taxon>Metazoa</taxon>
        <taxon>Chordata</taxon>
        <taxon>Cephalochordata</taxon>
        <taxon>Leptocardii</taxon>
        <taxon>Amphioxiformes</taxon>
        <taxon>Branchiostomatidae</taxon>
        <taxon>Branchiostoma</taxon>
    </lineage>
</organism>
<gene>
    <name evidence="2" type="primary">Hypp2844</name>
    <name evidence="2" type="ORF">BLAG_LOCUS18562</name>
</gene>
<dbReference type="AlphaFoldDB" id="A0A8J9ZXS4"/>
<keyword evidence="3" id="KW-1185">Reference proteome</keyword>
<dbReference type="Proteomes" id="UP000838412">
    <property type="component" value="Chromosome 4"/>
</dbReference>
<evidence type="ECO:0000313" key="2">
    <source>
        <dbReference type="EMBL" id="CAH1264071.1"/>
    </source>
</evidence>
<evidence type="ECO:0000313" key="3">
    <source>
        <dbReference type="Proteomes" id="UP000838412"/>
    </source>
</evidence>
<name>A0A8J9ZXS4_BRALA</name>
<dbReference type="OrthoDB" id="10029939at2759"/>
<feature type="region of interest" description="Disordered" evidence="1">
    <location>
        <begin position="182"/>
        <end position="223"/>
    </location>
</feature>
<accession>A0A8J9ZXS4</accession>
<protein>
    <submittedName>
        <fullName evidence="2">Hypp2844 protein</fullName>
    </submittedName>
</protein>
<sequence length="223" mass="24696">MTRFQTMRTNYFKLKRKVAGKSGQGQTKLTPLQDFKLRRYNFLDAHYRCKASSRELGSVPQPQSSSDEADDEAIPRTSAVTGSSDRRGHDGSGSPPKKKKVDLLTDSQEELRQSQTTLAEKWRAYQKETFAVAMHYTTGEEQQPPKPPTPAFQPFQQHQVFQHQPAQYMAVPYGFGAPGQQHCRPPLVSATPPTTAVSPQRAEMVTLQNAGQAGSDKGGSAED</sequence>
<dbReference type="EMBL" id="OV696689">
    <property type="protein sequence ID" value="CAH1264071.1"/>
    <property type="molecule type" value="Genomic_DNA"/>
</dbReference>
<proteinExistence type="predicted"/>